<keyword evidence="2" id="KW-1185">Reference proteome</keyword>
<accession>A0A852YU45</accession>
<proteinExistence type="predicted"/>
<name>A0A852YU45_9ACTN</name>
<comment type="caution">
    <text evidence="1">The sequence shown here is derived from an EMBL/GenBank/DDBJ whole genome shotgun (WGS) entry which is preliminary data.</text>
</comment>
<dbReference type="EMBL" id="JACBYW010000001">
    <property type="protein sequence ID" value="NYH77600.1"/>
    <property type="molecule type" value="Genomic_DNA"/>
</dbReference>
<protein>
    <submittedName>
        <fullName evidence="1">Uncharacterized protein</fullName>
    </submittedName>
</protein>
<sequence>MAVVRGISDRADGTKTTDADGVWQPQAAVNAVAFAVGFAGEVVKERECVTMNEGNNPKNSAVIHNYVSGTVGIQGQHVTGNTVSMGAEPQVSTTAGPATELAAFRDHLRQQHSTGELDQVTYEAVEAELDIVSRAPKEDTQADKSTFVLALKRVRAD</sequence>
<gene>
    <name evidence="1" type="ORF">FHR84_000914</name>
</gene>
<dbReference type="Proteomes" id="UP000548304">
    <property type="component" value="Unassembled WGS sequence"/>
</dbReference>
<evidence type="ECO:0000313" key="2">
    <source>
        <dbReference type="Proteomes" id="UP000548304"/>
    </source>
</evidence>
<dbReference type="AlphaFoldDB" id="A0A852YU45"/>
<evidence type="ECO:0000313" key="1">
    <source>
        <dbReference type="EMBL" id="NYH77600.1"/>
    </source>
</evidence>
<reference evidence="1 2" key="1">
    <citation type="submission" date="2020-07" db="EMBL/GenBank/DDBJ databases">
        <title>Genomic Encyclopedia of Type Strains, Phase III (KMG-III): the genomes of soil and plant-associated and newly described type strains.</title>
        <authorList>
            <person name="Whitman W."/>
        </authorList>
    </citation>
    <scope>NUCLEOTIDE SEQUENCE [LARGE SCALE GENOMIC DNA]</scope>
    <source>
        <strain evidence="1 2">CECT 8576</strain>
    </source>
</reference>
<organism evidence="1 2">
    <name type="scientific">Actinopolyspora biskrensis</name>
    <dbReference type="NCBI Taxonomy" id="1470178"/>
    <lineage>
        <taxon>Bacteria</taxon>
        <taxon>Bacillati</taxon>
        <taxon>Actinomycetota</taxon>
        <taxon>Actinomycetes</taxon>
        <taxon>Actinopolysporales</taxon>
        <taxon>Actinopolysporaceae</taxon>
        <taxon>Actinopolyspora</taxon>
    </lineage>
</organism>